<feature type="non-terminal residue" evidence="1">
    <location>
        <position position="221"/>
    </location>
</feature>
<protein>
    <submittedName>
        <fullName evidence="1">9435_t:CDS:1</fullName>
    </submittedName>
</protein>
<comment type="caution">
    <text evidence="1">The sequence shown here is derived from an EMBL/GenBank/DDBJ whole genome shotgun (WGS) entry which is preliminary data.</text>
</comment>
<evidence type="ECO:0000313" key="1">
    <source>
        <dbReference type="EMBL" id="CAG8772066.1"/>
    </source>
</evidence>
<dbReference type="Proteomes" id="UP000789525">
    <property type="component" value="Unassembled WGS sequence"/>
</dbReference>
<gene>
    <name evidence="1" type="ORF">ACOLOM_LOCUS13854</name>
</gene>
<organism evidence="1 2">
    <name type="scientific">Acaulospora colombiana</name>
    <dbReference type="NCBI Taxonomy" id="27376"/>
    <lineage>
        <taxon>Eukaryota</taxon>
        <taxon>Fungi</taxon>
        <taxon>Fungi incertae sedis</taxon>
        <taxon>Mucoromycota</taxon>
        <taxon>Glomeromycotina</taxon>
        <taxon>Glomeromycetes</taxon>
        <taxon>Diversisporales</taxon>
        <taxon>Acaulosporaceae</taxon>
        <taxon>Acaulospora</taxon>
    </lineage>
</organism>
<name>A0ACA9R0P9_9GLOM</name>
<sequence length="221" mass="24491">RFTPQRFTFNLPQNARDGLNITMKLRDPGTPNRATLYFDQLSLKLDPDYIIVIPPKTTPIGAIVGGVVGGIAVLLALVAFVYFFIRRRRRANPPARELGSGAEGRETSVNNLLSNQLLTVPIGHSGEPSIHSAQREPRSPLQHRATSMSGGSEAWNPVLPAYDTSGDQPISPTSDLESFAQYHRNSIDPNLLEKLRRAGYSPLQNPNIYTEEQWAQQFNVT</sequence>
<proteinExistence type="predicted"/>
<reference evidence="1" key="1">
    <citation type="submission" date="2021-06" db="EMBL/GenBank/DDBJ databases">
        <authorList>
            <person name="Kallberg Y."/>
            <person name="Tangrot J."/>
            <person name="Rosling A."/>
        </authorList>
    </citation>
    <scope>NUCLEOTIDE SEQUENCE</scope>
    <source>
        <strain evidence="1">CL356</strain>
    </source>
</reference>
<evidence type="ECO:0000313" key="2">
    <source>
        <dbReference type="Proteomes" id="UP000789525"/>
    </source>
</evidence>
<dbReference type="EMBL" id="CAJVPT010065573">
    <property type="protein sequence ID" value="CAG8772066.1"/>
    <property type="molecule type" value="Genomic_DNA"/>
</dbReference>
<feature type="non-terminal residue" evidence="1">
    <location>
        <position position="1"/>
    </location>
</feature>
<accession>A0ACA9R0P9</accession>
<keyword evidence="2" id="KW-1185">Reference proteome</keyword>